<comment type="caution">
    <text evidence="1">The sequence shown here is derived from an EMBL/GenBank/DDBJ whole genome shotgun (WGS) entry which is preliminary data.</text>
</comment>
<keyword evidence="2" id="KW-1185">Reference proteome</keyword>
<name>A0AAD7T336_9TELE</name>
<gene>
    <name evidence="1" type="ORF">AAFF_G00080170</name>
</gene>
<dbReference type="EMBL" id="JAINUG010000015">
    <property type="protein sequence ID" value="KAJ8413510.1"/>
    <property type="molecule type" value="Genomic_DNA"/>
</dbReference>
<organism evidence="1 2">
    <name type="scientific">Aldrovandia affinis</name>
    <dbReference type="NCBI Taxonomy" id="143900"/>
    <lineage>
        <taxon>Eukaryota</taxon>
        <taxon>Metazoa</taxon>
        <taxon>Chordata</taxon>
        <taxon>Craniata</taxon>
        <taxon>Vertebrata</taxon>
        <taxon>Euteleostomi</taxon>
        <taxon>Actinopterygii</taxon>
        <taxon>Neopterygii</taxon>
        <taxon>Teleostei</taxon>
        <taxon>Notacanthiformes</taxon>
        <taxon>Halosauridae</taxon>
        <taxon>Aldrovandia</taxon>
    </lineage>
</organism>
<sequence length="106" mass="11817">MEMVAFGLNEVTSVVETQVVLHNFVVKEWEMVSALEKGKGVSQLLCAECCQQVFYSAEGMKEGSFFLKMVEEKDAVVFSYQRVFVVDEGLPLACGIAVGRQGDFFF</sequence>
<reference evidence="1" key="1">
    <citation type="journal article" date="2023" name="Science">
        <title>Genome structures resolve the early diversification of teleost fishes.</title>
        <authorList>
            <person name="Parey E."/>
            <person name="Louis A."/>
            <person name="Montfort J."/>
            <person name="Bouchez O."/>
            <person name="Roques C."/>
            <person name="Iampietro C."/>
            <person name="Lluch J."/>
            <person name="Castinel A."/>
            <person name="Donnadieu C."/>
            <person name="Desvignes T."/>
            <person name="Floi Bucao C."/>
            <person name="Jouanno E."/>
            <person name="Wen M."/>
            <person name="Mejri S."/>
            <person name="Dirks R."/>
            <person name="Jansen H."/>
            <person name="Henkel C."/>
            <person name="Chen W.J."/>
            <person name="Zahm M."/>
            <person name="Cabau C."/>
            <person name="Klopp C."/>
            <person name="Thompson A.W."/>
            <person name="Robinson-Rechavi M."/>
            <person name="Braasch I."/>
            <person name="Lecointre G."/>
            <person name="Bobe J."/>
            <person name="Postlethwait J.H."/>
            <person name="Berthelot C."/>
            <person name="Roest Crollius H."/>
            <person name="Guiguen Y."/>
        </authorList>
    </citation>
    <scope>NUCLEOTIDE SEQUENCE</scope>
    <source>
        <strain evidence="1">NC1722</strain>
    </source>
</reference>
<evidence type="ECO:0000313" key="2">
    <source>
        <dbReference type="Proteomes" id="UP001221898"/>
    </source>
</evidence>
<accession>A0AAD7T336</accession>
<evidence type="ECO:0000313" key="1">
    <source>
        <dbReference type="EMBL" id="KAJ8413510.1"/>
    </source>
</evidence>
<dbReference type="Proteomes" id="UP001221898">
    <property type="component" value="Unassembled WGS sequence"/>
</dbReference>
<proteinExistence type="predicted"/>
<dbReference type="AlphaFoldDB" id="A0AAD7T336"/>
<protein>
    <submittedName>
        <fullName evidence="1">Uncharacterized protein</fullName>
    </submittedName>
</protein>